<dbReference type="AlphaFoldDB" id="A0A1I2CN45"/>
<evidence type="ECO:0000256" key="1">
    <source>
        <dbReference type="SAM" id="Phobius"/>
    </source>
</evidence>
<keyword evidence="1" id="KW-0812">Transmembrane</keyword>
<keyword evidence="1" id="KW-0472">Membrane</keyword>
<evidence type="ECO:0000313" key="4">
    <source>
        <dbReference type="Proteomes" id="UP000199516"/>
    </source>
</evidence>
<keyword evidence="4" id="KW-1185">Reference proteome</keyword>
<dbReference type="EMBL" id="FONT01000003">
    <property type="protein sequence ID" value="SFE69767.1"/>
    <property type="molecule type" value="Genomic_DNA"/>
</dbReference>
<reference evidence="3 4" key="1">
    <citation type="submission" date="2016-10" db="EMBL/GenBank/DDBJ databases">
        <authorList>
            <person name="de Groot N.N."/>
        </authorList>
    </citation>
    <scope>NUCLEOTIDE SEQUENCE [LARGE SCALE GENOMIC DNA]</scope>
    <source>
        <strain evidence="3 4">DSM 23995</strain>
    </source>
</reference>
<feature type="transmembrane region" description="Helical" evidence="1">
    <location>
        <begin position="7"/>
        <end position="24"/>
    </location>
</feature>
<sequence length="160" mass="18427">MGKHRLFYGILLSGLGLILLIEKWDVTETAWWYDWPTILIIVGAAFVIESMRAHFPLYFLPGLLMVFFGIQFHLADFLTNWPDHTAMYIALIGLAILTDSVKTKNSSLVISLFLILVSLFYFFEQEIYELTVSTFISPALRFLPILLIGIGLYYLLVKKR</sequence>
<dbReference type="InterPro" id="IPR043726">
    <property type="entry name" value="LiaI-LiaF-like_TM1"/>
</dbReference>
<feature type="domain" description="LiaI-LiaF-like transmembrane region" evidence="2">
    <location>
        <begin position="6"/>
        <end position="47"/>
    </location>
</feature>
<dbReference type="STRING" id="930128.SAMN05192532_103102"/>
<feature type="transmembrane region" description="Helical" evidence="1">
    <location>
        <begin position="105"/>
        <end position="123"/>
    </location>
</feature>
<feature type="transmembrane region" description="Helical" evidence="1">
    <location>
        <begin position="81"/>
        <end position="98"/>
    </location>
</feature>
<dbReference type="RefSeq" id="WP_091660134.1">
    <property type="nucleotide sequence ID" value="NZ_FONT01000003.1"/>
</dbReference>
<gene>
    <name evidence="3" type="ORF">SAMN05192532_103102</name>
</gene>
<accession>A0A1I2CN45</accession>
<organism evidence="3 4">
    <name type="scientific">Alteribacillus iranensis</name>
    <dbReference type="NCBI Taxonomy" id="930128"/>
    <lineage>
        <taxon>Bacteria</taxon>
        <taxon>Bacillati</taxon>
        <taxon>Bacillota</taxon>
        <taxon>Bacilli</taxon>
        <taxon>Bacillales</taxon>
        <taxon>Bacillaceae</taxon>
        <taxon>Alteribacillus</taxon>
    </lineage>
</organism>
<name>A0A1I2CN45_9BACI</name>
<proteinExistence type="predicted"/>
<dbReference type="Pfam" id="PF18917">
    <property type="entry name" value="LiaI-LiaF-like_TM1"/>
    <property type="match status" value="1"/>
</dbReference>
<dbReference type="OrthoDB" id="2989824at2"/>
<feature type="transmembrane region" description="Helical" evidence="1">
    <location>
        <begin position="30"/>
        <end position="48"/>
    </location>
</feature>
<feature type="transmembrane region" description="Helical" evidence="1">
    <location>
        <begin position="135"/>
        <end position="156"/>
    </location>
</feature>
<keyword evidence="1" id="KW-1133">Transmembrane helix</keyword>
<dbReference type="Proteomes" id="UP000199516">
    <property type="component" value="Unassembled WGS sequence"/>
</dbReference>
<evidence type="ECO:0000313" key="3">
    <source>
        <dbReference type="EMBL" id="SFE69767.1"/>
    </source>
</evidence>
<protein>
    <recommendedName>
        <fullName evidence="2">LiaI-LiaF-like transmembrane region domain-containing protein</fullName>
    </recommendedName>
</protein>
<feature type="transmembrane region" description="Helical" evidence="1">
    <location>
        <begin position="55"/>
        <end position="75"/>
    </location>
</feature>
<evidence type="ECO:0000259" key="2">
    <source>
        <dbReference type="Pfam" id="PF18917"/>
    </source>
</evidence>